<dbReference type="PROSITE" id="PS00041">
    <property type="entry name" value="HTH_ARAC_FAMILY_1"/>
    <property type="match status" value="1"/>
</dbReference>
<keyword evidence="7" id="KW-1185">Reference proteome</keyword>
<dbReference type="SUPFAM" id="SSF46689">
    <property type="entry name" value="Homeodomain-like"/>
    <property type="match status" value="2"/>
</dbReference>
<dbReference type="GO" id="GO:0006284">
    <property type="term" value="P:base-excision repair"/>
    <property type="evidence" value="ECO:0007669"/>
    <property type="project" value="InterPro"/>
</dbReference>
<dbReference type="InterPro" id="IPR018060">
    <property type="entry name" value="HTH_AraC"/>
</dbReference>
<evidence type="ECO:0000259" key="5">
    <source>
        <dbReference type="PROSITE" id="PS51068"/>
    </source>
</evidence>
<accession>A0A327KH87</accession>
<dbReference type="InterPro" id="IPR018062">
    <property type="entry name" value="HTH_AraC-typ_CS"/>
</dbReference>
<dbReference type="GO" id="GO:0019104">
    <property type="term" value="F:DNA N-glycosylase activity"/>
    <property type="evidence" value="ECO:0007669"/>
    <property type="project" value="InterPro"/>
</dbReference>
<dbReference type="GO" id="GO:0043565">
    <property type="term" value="F:sequence-specific DNA binding"/>
    <property type="evidence" value="ECO:0007669"/>
    <property type="project" value="InterPro"/>
</dbReference>
<dbReference type="PANTHER" id="PTHR46796">
    <property type="entry name" value="HTH-TYPE TRANSCRIPTIONAL ACTIVATOR RHAS-RELATED"/>
    <property type="match status" value="1"/>
</dbReference>
<evidence type="ECO:0000256" key="2">
    <source>
        <dbReference type="ARBA" id="ARBA00023125"/>
    </source>
</evidence>
<organism evidence="6 7">
    <name type="scientific">Rhodoplanes elegans</name>
    <dbReference type="NCBI Taxonomy" id="29408"/>
    <lineage>
        <taxon>Bacteria</taxon>
        <taxon>Pseudomonadati</taxon>
        <taxon>Pseudomonadota</taxon>
        <taxon>Alphaproteobacteria</taxon>
        <taxon>Hyphomicrobiales</taxon>
        <taxon>Nitrobacteraceae</taxon>
        <taxon>Rhodoplanes</taxon>
    </lineage>
</organism>
<keyword evidence="3" id="KW-0804">Transcription</keyword>
<evidence type="ECO:0000313" key="7">
    <source>
        <dbReference type="Proteomes" id="UP000248863"/>
    </source>
</evidence>
<sequence length="328" mass="37179">MGRRLHWLSSSSFDEVRHSIISKGPEIERLDLIENTFYYGTVSTLVFQGRDDGPLVQTIDHGAGVSFRLESTSTVRVLVPTAPLELVQAGQQTELQQDRAVFLPSDEFSGMARKGRFVVLRLQDAAVAEAMRTFETEENFLTSLSMAGGDQALPGLAQLTRHLQVMVAMADKEPGQILDSEQFWLAQEQLLTLRAAQILAARSRSDRRPKVSRNAETLRRTVDFIHAHSDGHIDLMALAEQAGLSLRSLQIMFRREFDSTIMQYIQRHRLTVARTLLEQARPDQTITSIARAAGFPHLSDFGRVYREMYGETPSETLRRYRPYGRPYR</sequence>
<feature type="domain" description="Formamidopyrimidine-DNA glycosylase catalytic" evidence="5">
    <location>
        <begin position="51"/>
        <end position="184"/>
    </location>
</feature>
<dbReference type="PROSITE" id="PS01124">
    <property type="entry name" value="HTH_ARAC_FAMILY_2"/>
    <property type="match status" value="1"/>
</dbReference>
<dbReference type="PANTHER" id="PTHR46796:SF6">
    <property type="entry name" value="ARAC SUBFAMILY"/>
    <property type="match status" value="1"/>
</dbReference>
<feature type="domain" description="HTH araC/xylS-type" evidence="4">
    <location>
        <begin position="219"/>
        <end position="319"/>
    </location>
</feature>
<dbReference type="GO" id="GO:0003906">
    <property type="term" value="F:DNA-(apurinic or apyrimidinic site) endonuclease activity"/>
    <property type="evidence" value="ECO:0007669"/>
    <property type="project" value="InterPro"/>
</dbReference>
<dbReference type="InterPro" id="IPR009057">
    <property type="entry name" value="Homeodomain-like_sf"/>
</dbReference>
<evidence type="ECO:0008006" key="8">
    <source>
        <dbReference type="Google" id="ProtNLM"/>
    </source>
</evidence>
<dbReference type="EMBL" id="NPEU01000143">
    <property type="protein sequence ID" value="RAI38099.1"/>
    <property type="molecule type" value="Genomic_DNA"/>
</dbReference>
<comment type="caution">
    <text evidence="6">The sequence shown here is derived from an EMBL/GenBank/DDBJ whole genome shotgun (WGS) entry which is preliminary data.</text>
</comment>
<protein>
    <recommendedName>
        <fullName evidence="8">HTH araC/xylS-type domain-containing protein</fullName>
    </recommendedName>
</protein>
<dbReference type="PROSITE" id="PS51068">
    <property type="entry name" value="FPG_CAT"/>
    <property type="match status" value="1"/>
</dbReference>
<evidence type="ECO:0000256" key="3">
    <source>
        <dbReference type="ARBA" id="ARBA00023163"/>
    </source>
</evidence>
<dbReference type="Gene3D" id="1.10.10.60">
    <property type="entry name" value="Homeodomain-like"/>
    <property type="match status" value="1"/>
</dbReference>
<keyword evidence="1" id="KW-0805">Transcription regulation</keyword>
<proteinExistence type="predicted"/>
<dbReference type="Proteomes" id="UP000248863">
    <property type="component" value="Unassembled WGS sequence"/>
</dbReference>
<dbReference type="SMART" id="SM00342">
    <property type="entry name" value="HTH_ARAC"/>
    <property type="match status" value="1"/>
</dbReference>
<dbReference type="GO" id="GO:0008270">
    <property type="term" value="F:zinc ion binding"/>
    <property type="evidence" value="ECO:0007669"/>
    <property type="project" value="InterPro"/>
</dbReference>
<dbReference type="AlphaFoldDB" id="A0A327KH87"/>
<dbReference type="InterPro" id="IPR012319">
    <property type="entry name" value="FPG_cat"/>
</dbReference>
<evidence type="ECO:0000259" key="4">
    <source>
        <dbReference type="PROSITE" id="PS01124"/>
    </source>
</evidence>
<dbReference type="OrthoDB" id="9793400at2"/>
<dbReference type="Pfam" id="PF12833">
    <property type="entry name" value="HTH_18"/>
    <property type="match status" value="1"/>
</dbReference>
<dbReference type="GO" id="GO:0003700">
    <property type="term" value="F:DNA-binding transcription factor activity"/>
    <property type="evidence" value="ECO:0007669"/>
    <property type="project" value="InterPro"/>
</dbReference>
<evidence type="ECO:0000256" key="1">
    <source>
        <dbReference type="ARBA" id="ARBA00023015"/>
    </source>
</evidence>
<dbReference type="RefSeq" id="WP_111357764.1">
    <property type="nucleotide sequence ID" value="NZ_NHSK01000152.1"/>
</dbReference>
<evidence type="ECO:0000313" key="6">
    <source>
        <dbReference type="EMBL" id="RAI38099.1"/>
    </source>
</evidence>
<name>A0A327KH87_9BRAD</name>
<keyword evidence="2" id="KW-0238">DNA-binding</keyword>
<reference evidence="6 7" key="1">
    <citation type="submission" date="2017-07" db="EMBL/GenBank/DDBJ databases">
        <title>Draft Genome Sequences of Select Purple Nonsulfur Bacteria.</title>
        <authorList>
            <person name="Lasarre B."/>
            <person name="Mckinlay J.B."/>
        </authorList>
    </citation>
    <scope>NUCLEOTIDE SEQUENCE [LARGE SCALE GENOMIC DNA]</scope>
    <source>
        <strain evidence="6 7">DSM 11907</strain>
    </source>
</reference>
<gene>
    <name evidence="6" type="ORF">CH338_13895</name>
</gene>
<dbReference type="InterPro" id="IPR050204">
    <property type="entry name" value="AraC_XylS_family_regulators"/>
</dbReference>